<sequence>MELAGFKEAVEGILAQNDEFSAGARCFQAVVEVSTASGNENFVIDRGTVGGHEAPTEAARVTMAVTTQGWQLLQDPHAVNITLNRLFREGHVEFGDDLHEVMHHWSALFWLTAAMRESLSGVQEV</sequence>
<dbReference type="RefSeq" id="WP_344753865.1">
    <property type="nucleotide sequence ID" value="NZ_BAABAE010000002.1"/>
</dbReference>
<accession>A0ABP7FBW3</accession>
<comment type="caution">
    <text evidence="1">The sequence shown here is derived from an EMBL/GenBank/DDBJ whole genome shotgun (WGS) entry which is preliminary data.</text>
</comment>
<protein>
    <submittedName>
        <fullName evidence="1">Uncharacterized protein</fullName>
    </submittedName>
</protein>
<dbReference type="Proteomes" id="UP001501004">
    <property type="component" value="Unassembled WGS sequence"/>
</dbReference>
<proteinExistence type="predicted"/>
<dbReference type="EMBL" id="BAABAE010000002">
    <property type="protein sequence ID" value="GAA3733867.1"/>
    <property type="molecule type" value="Genomic_DNA"/>
</dbReference>
<name>A0ABP7FBW3_9MICO</name>
<evidence type="ECO:0000313" key="2">
    <source>
        <dbReference type="Proteomes" id="UP001501004"/>
    </source>
</evidence>
<keyword evidence="2" id="KW-1185">Reference proteome</keyword>
<organism evidence="1 2">
    <name type="scientific">Leifsonella bigeumensis</name>
    <dbReference type="NCBI Taxonomy" id="433643"/>
    <lineage>
        <taxon>Bacteria</taxon>
        <taxon>Bacillati</taxon>
        <taxon>Actinomycetota</taxon>
        <taxon>Actinomycetes</taxon>
        <taxon>Micrococcales</taxon>
        <taxon>Microbacteriaceae</taxon>
        <taxon>Leifsonella</taxon>
    </lineage>
</organism>
<evidence type="ECO:0000313" key="1">
    <source>
        <dbReference type="EMBL" id="GAA3733867.1"/>
    </source>
</evidence>
<reference evidence="2" key="1">
    <citation type="journal article" date="2019" name="Int. J. Syst. Evol. Microbiol.">
        <title>The Global Catalogue of Microorganisms (GCM) 10K type strain sequencing project: providing services to taxonomists for standard genome sequencing and annotation.</title>
        <authorList>
            <consortium name="The Broad Institute Genomics Platform"/>
            <consortium name="The Broad Institute Genome Sequencing Center for Infectious Disease"/>
            <person name="Wu L."/>
            <person name="Ma J."/>
        </authorList>
    </citation>
    <scope>NUCLEOTIDE SEQUENCE [LARGE SCALE GENOMIC DNA]</scope>
    <source>
        <strain evidence="2">JCM 16949</strain>
    </source>
</reference>
<gene>
    <name evidence="1" type="ORF">GCM10022239_07560</name>
</gene>